<reference evidence="2 3" key="1">
    <citation type="journal article" date="2021" name="Hortic Res">
        <title>The domestication of Cucurbita argyrosperma as revealed by the genome of its wild relative.</title>
        <authorList>
            <person name="Barrera-Redondo J."/>
            <person name="Sanchez-de la Vega G."/>
            <person name="Aguirre-Liguori J.A."/>
            <person name="Castellanos-Morales G."/>
            <person name="Gutierrez-Guerrero Y.T."/>
            <person name="Aguirre-Dugua X."/>
            <person name="Aguirre-Planter E."/>
            <person name="Tenaillon M.I."/>
            <person name="Lira-Saade R."/>
            <person name="Eguiarte L.E."/>
        </authorList>
    </citation>
    <scope>NUCLEOTIDE SEQUENCE [LARGE SCALE GENOMIC DNA]</scope>
    <source>
        <strain evidence="2">JBR-2021</strain>
    </source>
</reference>
<evidence type="ECO:0000256" key="1">
    <source>
        <dbReference type="SAM" id="Phobius"/>
    </source>
</evidence>
<accession>A0AAV6N5M9</accession>
<proteinExistence type="predicted"/>
<sequence>MLVGSVSISRLSLLYVSFSRAFLCIHDADLVGKYSSSFLVVRITVFMMLVTSIGKYSLSFLVIRITVFMMLVGSVSTRRLSLSRVFLCIHDADQVVLVVFPCYTYYCIHDAELVSKYSSSFLVIHITVFMMLVRSVGKFVVFPYYTHYFSRASHCIHDADLDGKYSSSLYVYYCIHDARQVDKFFVFPYYMHYFLRASHCIHDDGRVSSEFDELAAGSLPRVHGNFS</sequence>
<evidence type="ECO:0000313" key="2">
    <source>
        <dbReference type="EMBL" id="KAG6592110.1"/>
    </source>
</evidence>
<protein>
    <submittedName>
        <fullName evidence="2">Uncharacterized protein</fullName>
    </submittedName>
</protein>
<feature type="transmembrane region" description="Helical" evidence="1">
    <location>
        <begin position="85"/>
        <end position="106"/>
    </location>
</feature>
<keyword evidence="3" id="KW-1185">Reference proteome</keyword>
<evidence type="ECO:0000313" key="3">
    <source>
        <dbReference type="Proteomes" id="UP000685013"/>
    </source>
</evidence>
<keyword evidence="1" id="KW-0472">Membrane</keyword>
<feature type="transmembrane region" description="Helical" evidence="1">
    <location>
        <begin position="45"/>
        <end position="73"/>
    </location>
</feature>
<gene>
    <name evidence="2" type="ORF">SDJN03_14456</name>
</gene>
<feature type="transmembrane region" description="Helical" evidence="1">
    <location>
        <begin position="118"/>
        <end position="141"/>
    </location>
</feature>
<dbReference type="AlphaFoldDB" id="A0AAV6N5M9"/>
<dbReference type="EMBL" id="JAGKQH010000009">
    <property type="protein sequence ID" value="KAG6592110.1"/>
    <property type="molecule type" value="Genomic_DNA"/>
</dbReference>
<feature type="non-terminal residue" evidence="2">
    <location>
        <position position="1"/>
    </location>
</feature>
<dbReference type="Proteomes" id="UP000685013">
    <property type="component" value="Chromosome 9"/>
</dbReference>
<comment type="caution">
    <text evidence="2">The sequence shown here is derived from an EMBL/GenBank/DDBJ whole genome shotgun (WGS) entry which is preliminary data.</text>
</comment>
<keyword evidence="1" id="KW-1133">Transmembrane helix</keyword>
<name>A0AAV6N5M9_9ROSI</name>
<organism evidence="2 3">
    <name type="scientific">Cucurbita argyrosperma subsp. sororia</name>
    <dbReference type="NCBI Taxonomy" id="37648"/>
    <lineage>
        <taxon>Eukaryota</taxon>
        <taxon>Viridiplantae</taxon>
        <taxon>Streptophyta</taxon>
        <taxon>Embryophyta</taxon>
        <taxon>Tracheophyta</taxon>
        <taxon>Spermatophyta</taxon>
        <taxon>Magnoliopsida</taxon>
        <taxon>eudicotyledons</taxon>
        <taxon>Gunneridae</taxon>
        <taxon>Pentapetalae</taxon>
        <taxon>rosids</taxon>
        <taxon>fabids</taxon>
        <taxon>Cucurbitales</taxon>
        <taxon>Cucurbitaceae</taxon>
        <taxon>Cucurbiteae</taxon>
        <taxon>Cucurbita</taxon>
    </lineage>
</organism>
<keyword evidence="1" id="KW-0812">Transmembrane</keyword>